<dbReference type="Proteomes" id="UP000886339">
    <property type="component" value="Unassembled WGS sequence"/>
</dbReference>
<dbReference type="PROSITE" id="PS50931">
    <property type="entry name" value="HTH_LYSR"/>
    <property type="match status" value="1"/>
</dbReference>
<accession>A0A831RVM9</accession>
<keyword evidence="2" id="KW-0805">Transcription regulation</keyword>
<evidence type="ECO:0000259" key="5">
    <source>
        <dbReference type="PROSITE" id="PS50931"/>
    </source>
</evidence>
<evidence type="ECO:0000256" key="1">
    <source>
        <dbReference type="ARBA" id="ARBA00009437"/>
    </source>
</evidence>
<dbReference type="InterPro" id="IPR036390">
    <property type="entry name" value="WH_DNA-bd_sf"/>
</dbReference>
<protein>
    <submittedName>
        <fullName evidence="6">LysR family transcriptional regulator</fullName>
    </submittedName>
</protein>
<dbReference type="InterPro" id="IPR000847">
    <property type="entry name" value="LysR_HTH_N"/>
</dbReference>
<dbReference type="SUPFAM" id="SSF53850">
    <property type="entry name" value="Periplasmic binding protein-like II"/>
    <property type="match status" value="1"/>
</dbReference>
<organism evidence="6">
    <name type="scientific">Thiolapillus brandeum</name>
    <dbReference type="NCBI Taxonomy" id="1076588"/>
    <lineage>
        <taxon>Bacteria</taxon>
        <taxon>Pseudomonadati</taxon>
        <taxon>Pseudomonadota</taxon>
        <taxon>Gammaproteobacteria</taxon>
        <taxon>Chromatiales</taxon>
        <taxon>Sedimenticolaceae</taxon>
        <taxon>Thiolapillus</taxon>
    </lineage>
</organism>
<evidence type="ECO:0000313" key="6">
    <source>
        <dbReference type="EMBL" id="HEC06147.1"/>
    </source>
</evidence>
<dbReference type="Gene3D" id="1.10.10.10">
    <property type="entry name" value="Winged helix-like DNA-binding domain superfamily/Winged helix DNA-binding domain"/>
    <property type="match status" value="1"/>
</dbReference>
<dbReference type="CDD" id="cd05466">
    <property type="entry name" value="PBP2_LTTR_substrate"/>
    <property type="match status" value="1"/>
</dbReference>
<dbReference type="EMBL" id="DRLF01000174">
    <property type="protein sequence ID" value="HEC06147.1"/>
    <property type="molecule type" value="Genomic_DNA"/>
</dbReference>
<reference evidence="6" key="1">
    <citation type="journal article" date="2020" name="mSystems">
        <title>Genome- and Community-Level Interaction Insights into Carbon Utilization and Element Cycling Functions of Hydrothermarchaeota in Hydrothermal Sediment.</title>
        <authorList>
            <person name="Zhou Z."/>
            <person name="Liu Y."/>
            <person name="Xu W."/>
            <person name="Pan J."/>
            <person name="Luo Z.H."/>
            <person name="Li M."/>
        </authorList>
    </citation>
    <scope>NUCLEOTIDE SEQUENCE [LARGE SCALE GENOMIC DNA]</scope>
    <source>
        <strain evidence="6">HyVt-458</strain>
    </source>
</reference>
<dbReference type="AlphaFoldDB" id="A0A831RVM9"/>
<evidence type="ECO:0000256" key="3">
    <source>
        <dbReference type="ARBA" id="ARBA00023125"/>
    </source>
</evidence>
<dbReference type="PANTHER" id="PTHR30419">
    <property type="entry name" value="HTH-TYPE TRANSCRIPTIONAL REGULATOR YBHD"/>
    <property type="match status" value="1"/>
</dbReference>
<dbReference type="GO" id="GO:0003677">
    <property type="term" value="F:DNA binding"/>
    <property type="evidence" value="ECO:0007669"/>
    <property type="project" value="UniProtKB-KW"/>
</dbReference>
<dbReference type="InterPro" id="IPR005119">
    <property type="entry name" value="LysR_subst-bd"/>
</dbReference>
<dbReference type="Pfam" id="PF00126">
    <property type="entry name" value="HTH_1"/>
    <property type="match status" value="1"/>
</dbReference>
<dbReference type="PRINTS" id="PR00039">
    <property type="entry name" value="HTHLYSR"/>
</dbReference>
<comment type="caution">
    <text evidence="6">The sequence shown here is derived from an EMBL/GenBank/DDBJ whole genome shotgun (WGS) entry which is preliminary data.</text>
</comment>
<keyword evidence="4" id="KW-0804">Transcription</keyword>
<dbReference type="PANTHER" id="PTHR30419:SF8">
    <property type="entry name" value="NITROGEN ASSIMILATION TRANSCRIPTIONAL ACTIVATOR-RELATED"/>
    <property type="match status" value="1"/>
</dbReference>
<dbReference type="InterPro" id="IPR050950">
    <property type="entry name" value="HTH-type_LysR_regulators"/>
</dbReference>
<proteinExistence type="inferred from homology"/>
<dbReference type="Pfam" id="PF03466">
    <property type="entry name" value="LysR_substrate"/>
    <property type="match status" value="1"/>
</dbReference>
<comment type="similarity">
    <text evidence="1">Belongs to the LysR transcriptional regulatory family.</text>
</comment>
<gene>
    <name evidence="6" type="ORF">ENJ12_04815</name>
</gene>
<evidence type="ECO:0000256" key="2">
    <source>
        <dbReference type="ARBA" id="ARBA00023015"/>
    </source>
</evidence>
<dbReference type="SUPFAM" id="SSF46785">
    <property type="entry name" value="Winged helix' DNA-binding domain"/>
    <property type="match status" value="1"/>
</dbReference>
<feature type="domain" description="HTH lysR-type" evidence="5">
    <location>
        <begin position="12"/>
        <end position="69"/>
    </location>
</feature>
<evidence type="ECO:0000256" key="4">
    <source>
        <dbReference type="ARBA" id="ARBA00023163"/>
    </source>
</evidence>
<dbReference type="GO" id="GO:0003700">
    <property type="term" value="F:DNA-binding transcription factor activity"/>
    <property type="evidence" value="ECO:0007669"/>
    <property type="project" value="InterPro"/>
</dbReference>
<sequence length="313" mass="34671">MSATKQLYYKQNRLKQLRAFCAAARTGSVSQAAETLFLSQPTVSLQIQALERDMNVVLFERRGPRITLTPEGVVLHQIAEPLVDGIEGLEESFNAHFGRLETGELNIAAGESTTLYILPRYIKRFATAYPGIKIKLHNVTGRDGMAMLRADEADLAVGSMLDVPDDILYHPSLAYSATLITPPDHPLAKKRKVTLEDICPHGLILPPRHLATWRFLELVFSQSGLSFKVSLEAGGWEIIKKYVALGMGISIVTGVCLTGEEPLAAISMDDYIPKRSYGVVLRRGKFLSPQAQAFIDMMDPEFFREGFSDRDSA</sequence>
<name>A0A831RVM9_9GAMM</name>
<dbReference type="GO" id="GO:0005829">
    <property type="term" value="C:cytosol"/>
    <property type="evidence" value="ECO:0007669"/>
    <property type="project" value="TreeGrafter"/>
</dbReference>
<dbReference type="FunFam" id="1.10.10.10:FF:000001">
    <property type="entry name" value="LysR family transcriptional regulator"/>
    <property type="match status" value="1"/>
</dbReference>
<dbReference type="Gene3D" id="3.40.190.10">
    <property type="entry name" value="Periplasmic binding protein-like II"/>
    <property type="match status" value="2"/>
</dbReference>
<dbReference type="InterPro" id="IPR036388">
    <property type="entry name" value="WH-like_DNA-bd_sf"/>
</dbReference>
<keyword evidence="3" id="KW-0238">DNA-binding</keyword>